<reference evidence="4" key="1">
    <citation type="submission" date="2021-02" db="EMBL/GenBank/DDBJ databases">
        <authorList>
            <person name="Nowell W R."/>
        </authorList>
    </citation>
    <scope>NUCLEOTIDE SEQUENCE</scope>
</reference>
<organism evidence="4 6">
    <name type="scientific">Didymodactylos carnosus</name>
    <dbReference type="NCBI Taxonomy" id="1234261"/>
    <lineage>
        <taxon>Eukaryota</taxon>
        <taxon>Metazoa</taxon>
        <taxon>Spiralia</taxon>
        <taxon>Gnathifera</taxon>
        <taxon>Rotifera</taxon>
        <taxon>Eurotatoria</taxon>
        <taxon>Bdelloidea</taxon>
        <taxon>Philodinida</taxon>
        <taxon>Philodinidae</taxon>
        <taxon>Didymodactylos</taxon>
    </lineage>
</organism>
<feature type="compositionally biased region" description="Low complexity" evidence="2">
    <location>
        <begin position="383"/>
        <end position="395"/>
    </location>
</feature>
<evidence type="ECO:0000313" key="5">
    <source>
        <dbReference type="EMBL" id="CAF4308646.1"/>
    </source>
</evidence>
<feature type="compositionally biased region" description="Low complexity" evidence="2">
    <location>
        <begin position="409"/>
        <end position="430"/>
    </location>
</feature>
<feature type="compositionally biased region" description="Low complexity" evidence="2">
    <location>
        <begin position="352"/>
        <end position="375"/>
    </location>
</feature>
<dbReference type="EMBL" id="CAJNOQ010018473">
    <property type="protein sequence ID" value="CAF1429453.1"/>
    <property type="molecule type" value="Genomic_DNA"/>
</dbReference>
<sequence>MSTMYPPVVSPLNNQKNARTNLNPEAIQKLLEENSQLIAVITDYQSKGRTMECIDHQRILHRNLTYLTQFAPANEQIHPSSLPPPETFMATPSTNGPMSMQGAPSVMMHPNQQQPSQTAIPVSTNSDQMYRTATNSPGSNNLITNSKSPLPLPPNLSQSQNSSPSQQQQPTPYPQSINTVQQSPAQNGPSSSPIAPNQPPIPASHHLSAMPQQQQQQQQQQANVAYPMRQQYPTPQQPTVNTTPPTSQQQIQPPRQNSMINGNDHHNLIQHQSMSPAVQQFIPPNSPYVAQQTPQQHYAGGNQQTNMMNGMNYGLPQNGIQMPQQQNYPNQGLYQNSSINNLTKPNSPLNTQNQMLQQQPQQVSGSQPASQSPSPKINNQMTNSSSLNQNQPLSNTTTQNIVGNPIPPASHQMQQQQQQQQQQHLSQMAQMNSMYGAVGHNPYSQQHPQMQGSGQYMNPSYHPYAQAQMNQMSGGNRMMMHAPTGYGYSMAQQSQQPPPQGMMGGHGMNHYGSYGQ</sequence>
<dbReference type="OrthoDB" id="10265171at2759"/>
<feature type="compositionally biased region" description="Low complexity" evidence="2">
    <location>
        <begin position="230"/>
        <end position="254"/>
    </location>
</feature>
<dbReference type="Pfam" id="PF05030">
    <property type="entry name" value="SSXT"/>
    <property type="match status" value="1"/>
</dbReference>
<feature type="compositionally biased region" description="Polar residues" evidence="2">
    <location>
        <begin position="318"/>
        <end position="351"/>
    </location>
</feature>
<feature type="region of interest" description="Disordered" evidence="2">
    <location>
        <begin position="78"/>
        <end position="264"/>
    </location>
</feature>
<comment type="similarity">
    <text evidence="1">Belongs to the SS18 family.</text>
</comment>
<evidence type="ECO:0000313" key="4">
    <source>
        <dbReference type="EMBL" id="CAF1429453.1"/>
    </source>
</evidence>
<proteinExistence type="inferred from homology"/>
<feature type="compositionally biased region" description="Low complexity" evidence="2">
    <location>
        <begin position="212"/>
        <end position="221"/>
    </location>
</feature>
<accession>A0A815MYT7</accession>
<feature type="domain" description="SS18 N-terminal" evidence="3">
    <location>
        <begin position="21"/>
        <end position="78"/>
    </location>
</feature>
<dbReference type="EMBL" id="CAJOBC010083905">
    <property type="protein sequence ID" value="CAF4308646.1"/>
    <property type="molecule type" value="Genomic_DNA"/>
</dbReference>
<evidence type="ECO:0000256" key="2">
    <source>
        <dbReference type="SAM" id="MobiDB-lite"/>
    </source>
</evidence>
<protein>
    <recommendedName>
        <fullName evidence="3">SS18 N-terminal domain-containing protein</fullName>
    </recommendedName>
</protein>
<name>A0A815MYT7_9BILA</name>
<feature type="compositionally biased region" description="Polar residues" evidence="2">
    <location>
        <begin position="110"/>
        <end position="144"/>
    </location>
</feature>
<feature type="region of interest" description="Disordered" evidence="2">
    <location>
        <begin position="311"/>
        <end position="459"/>
    </location>
</feature>
<gene>
    <name evidence="4" type="ORF">GPM918_LOCUS33949</name>
    <name evidence="5" type="ORF">SRO942_LOCUS34641</name>
</gene>
<dbReference type="AlphaFoldDB" id="A0A815MYT7"/>
<evidence type="ECO:0000259" key="3">
    <source>
        <dbReference type="Pfam" id="PF05030"/>
    </source>
</evidence>
<keyword evidence="6" id="KW-1185">Reference proteome</keyword>
<evidence type="ECO:0000256" key="1">
    <source>
        <dbReference type="ARBA" id="ARBA00007945"/>
    </source>
</evidence>
<comment type="caution">
    <text evidence="4">The sequence shown here is derived from an EMBL/GenBank/DDBJ whole genome shotgun (WGS) entry which is preliminary data.</text>
</comment>
<feature type="region of interest" description="Disordered" evidence="2">
    <location>
        <begin position="489"/>
        <end position="516"/>
    </location>
</feature>
<feature type="compositionally biased region" description="Low complexity" evidence="2">
    <location>
        <begin position="145"/>
        <end position="176"/>
    </location>
</feature>
<feature type="compositionally biased region" description="Polar residues" evidence="2">
    <location>
        <begin position="177"/>
        <end position="195"/>
    </location>
</feature>
<feature type="compositionally biased region" description="Polar residues" evidence="2">
    <location>
        <begin position="442"/>
        <end position="458"/>
    </location>
</feature>
<dbReference type="Proteomes" id="UP000681722">
    <property type="component" value="Unassembled WGS sequence"/>
</dbReference>
<dbReference type="InterPro" id="IPR007726">
    <property type="entry name" value="SS18_N"/>
</dbReference>
<evidence type="ECO:0000313" key="6">
    <source>
        <dbReference type="Proteomes" id="UP000663829"/>
    </source>
</evidence>
<dbReference type="Proteomes" id="UP000663829">
    <property type="component" value="Unassembled WGS sequence"/>
</dbReference>